<proteinExistence type="predicted"/>
<evidence type="ECO:0000313" key="1">
    <source>
        <dbReference type="EMBL" id="KKN77117.1"/>
    </source>
</evidence>
<organism evidence="1">
    <name type="scientific">marine sediment metagenome</name>
    <dbReference type="NCBI Taxonomy" id="412755"/>
    <lineage>
        <taxon>unclassified sequences</taxon>
        <taxon>metagenomes</taxon>
        <taxon>ecological metagenomes</taxon>
    </lineage>
</organism>
<protein>
    <submittedName>
        <fullName evidence="1">Uncharacterized protein</fullName>
    </submittedName>
</protein>
<comment type="caution">
    <text evidence="1">The sequence shown here is derived from an EMBL/GenBank/DDBJ whole genome shotgun (WGS) entry which is preliminary data.</text>
</comment>
<reference evidence="1" key="1">
    <citation type="journal article" date="2015" name="Nature">
        <title>Complex archaea that bridge the gap between prokaryotes and eukaryotes.</title>
        <authorList>
            <person name="Spang A."/>
            <person name="Saw J.H."/>
            <person name="Jorgensen S.L."/>
            <person name="Zaremba-Niedzwiedzka K."/>
            <person name="Martijn J."/>
            <person name="Lind A.E."/>
            <person name="van Eijk R."/>
            <person name="Schleper C."/>
            <person name="Guy L."/>
            <person name="Ettema T.J."/>
        </authorList>
    </citation>
    <scope>NUCLEOTIDE SEQUENCE</scope>
</reference>
<dbReference type="AlphaFoldDB" id="A0A0F9TQ90"/>
<accession>A0A0F9TQ90</accession>
<sequence length="74" mass="8558">MSGWGDDSIYGQARKEGGIVDMFIDDTIGEDKRRAKLNKKKVFTKKQSINPRARSQLISRMERDIQTLKSMEPR</sequence>
<name>A0A0F9TQ90_9ZZZZ</name>
<dbReference type="EMBL" id="LAZR01000284">
    <property type="protein sequence ID" value="KKN77117.1"/>
    <property type="molecule type" value="Genomic_DNA"/>
</dbReference>
<gene>
    <name evidence="1" type="ORF">LCGC14_0363130</name>
</gene>